<reference evidence="1" key="1">
    <citation type="submission" date="2023-03" db="EMBL/GenBank/DDBJ databases">
        <title>Chromosome-scale reference genome and RAD-based genetic map of yellow starthistle (Centaurea solstitialis) reveal putative structural variation and QTLs associated with invader traits.</title>
        <authorList>
            <person name="Reatini B."/>
            <person name="Cang F.A."/>
            <person name="Jiang Q."/>
            <person name="Mckibben M.T.W."/>
            <person name="Barker M.S."/>
            <person name="Rieseberg L.H."/>
            <person name="Dlugosch K.M."/>
        </authorList>
    </citation>
    <scope>NUCLEOTIDE SEQUENCE</scope>
    <source>
        <strain evidence="1">CAN-66</strain>
        <tissue evidence="1">Leaf</tissue>
    </source>
</reference>
<keyword evidence="2" id="KW-1185">Reference proteome</keyword>
<evidence type="ECO:0000313" key="2">
    <source>
        <dbReference type="Proteomes" id="UP001172457"/>
    </source>
</evidence>
<proteinExistence type="predicted"/>
<organism evidence="1 2">
    <name type="scientific">Centaurea solstitialis</name>
    <name type="common">yellow star-thistle</name>
    <dbReference type="NCBI Taxonomy" id="347529"/>
    <lineage>
        <taxon>Eukaryota</taxon>
        <taxon>Viridiplantae</taxon>
        <taxon>Streptophyta</taxon>
        <taxon>Embryophyta</taxon>
        <taxon>Tracheophyta</taxon>
        <taxon>Spermatophyta</taxon>
        <taxon>Magnoliopsida</taxon>
        <taxon>eudicotyledons</taxon>
        <taxon>Gunneridae</taxon>
        <taxon>Pentapetalae</taxon>
        <taxon>asterids</taxon>
        <taxon>campanulids</taxon>
        <taxon>Asterales</taxon>
        <taxon>Asteraceae</taxon>
        <taxon>Carduoideae</taxon>
        <taxon>Cardueae</taxon>
        <taxon>Centaureinae</taxon>
        <taxon>Centaurea</taxon>
    </lineage>
</organism>
<comment type="caution">
    <text evidence="1">The sequence shown here is derived from an EMBL/GenBank/DDBJ whole genome shotgun (WGS) entry which is preliminary data.</text>
</comment>
<dbReference type="Proteomes" id="UP001172457">
    <property type="component" value="Unassembled WGS sequence"/>
</dbReference>
<accession>A0AA38W4U7</accession>
<evidence type="ECO:0000313" key="1">
    <source>
        <dbReference type="EMBL" id="KAJ9535251.1"/>
    </source>
</evidence>
<dbReference type="AlphaFoldDB" id="A0AA38W4U7"/>
<gene>
    <name evidence="1" type="ORF">OSB04_un001656</name>
</gene>
<name>A0AA38W4U7_9ASTR</name>
<dbReference type="EMBL" id="JARYMX010000415">
    <property type="protein sequence ID" value="KAJ9535251.1"/>
    <property type="molecule type" value="Genomic_DNA"/>
</dbReference>
<sequence length="227" mass="25508">MDDFTASMCDNAWGRPGFAKVLVDVWAVGDLKRELQVVIPNLYGGKGTEVRFELNIFGNHHNVRIVWFLATNPLLVLKQRWLPLMSKVKLLSQWMMMVLLELVNRKQKGVVFNEPNTQQKKVKQVYVPVKTTTGGSTGASSSGVKGMLWYLRPRLRFLPLLLSSLCQLKSSYEMVAGPLDSKSTKPSSLDSSDSFAHLKEFMARRGHVFSTSNTFSALANLQGRIML</sequence>
<protein>
    <submittedName>
        <fullName evidence="1">Uncharacterized protein</fullName>
    </submittedName>
</protein>